<dbReference type="PROSITE" id="PS00606">
    <property type="entry name" value="KS3_1"/>
    <property type="match status" value="3"/>
</dbReference>
<dbReference type="InterPro" id="IPR057326">
    <property type="entry name" value="KR_dom"/>
</dbReference>
<dbReference type="Pfam" id="PF14765">
    <property type="entry name" value="PS-DH"/>
    <property type="match status" value="3"/>
</dbReference>
<dbReference type="GO" id="GO:0031177">
    <property type="term" value="F:phosphopantetheine binding"/>
    <property type="evidence" value="ECO:0007669"/>
    <property type="project" value="InterPro"/>
</dbReference>
<dbReference type="Pfam" id="PF08240">
    <property type="entry name" value="ADH_N"/>
    <property type="match status" value="1"/>
</dbReference>
<dbReference type="InterPro" id="IPR006162">
    <property type="entry name" value="Ppantetheine_attach_site"/>
</dbReference>
<dbReference type="PROSITE" id="PS50075">
    <property type="entry name" value="CARRIER"/>
    <property type="match status" value="3"/>
</dbReference>
<sequence>MGNEQQLLDHLKWMTAELRQSRRRLHEAESSMREPIAVIGMACRFPGGVSSPEGLWRLLDGGADAMSEFPTDRGWDLDRLYAPDPERPGTSYVREGGFLHDVGDFDPGLFGISPREALAMDPQQRLLLEGAWETIERAGIAPASLRGTRTGVFIGTNAQDYAQLLLADTSRKLEGHISLGNAASVVSGRLAYTFGLEGPAVTIDTACSSSLVALHLACQALRQGDCSLGLAGGVAIMSTPGIFVEFSRQRVLAPDARCKPFAAAADGTAWSEGLGLLLVERLSDAHRNGHPVLAVIRGSAVNQDGASNGLTAPNGPSQQRVIEDALAGAQLVPGDIDAVEAHGTGTALGDPIEAEALIASYGRHRDRPLWLGSVKSNIGHTQAAAGVAGVIKMVQAMRRGVLPQTLHVDEPTPHVDWSGGPVELLTEPVPWPETGRPRRAAVSSFGISGTNAHTIIEQAPVPLPEEADEAVRLQPPRSEVPAVPWLLSAKSEAGLAAQAQRLIEHLDAHPELDAGQVAWALATTRSMLDHRAVIVGDQTTLREGLAALAAGEPHPAVVTDRAAPGAGKLALMYSGQGSQRPGMGAQLYQHLPVFAEALDQVCQALDPHLDRPLKPLMFGQDPELLDQTLYTQPALFALHTALTHTLTEFGITPHHLLGHSIGEISAAHTAGILTLTDAAELITTRAHLMNGLPPGAMAAINTHADELAPHLGPHVTIAAHNTPTTTVISGDTHTVTDIINHYQKQGTKTTKLRVNHAFHSHHTETILEQFHQHIQHLTYHPPTTPIISNLTGQPADPDHITDPQYWTQHIRQPVHFTQSIQTLHTTNTTTYLETTPHPTLTPLTHGTLADLGVPADDVLVTPTLRDGRDELPTFLSALGRLHAHGVELDWPRVLGALGVARPARPAELPTYAFQRKRYWVKARPGAGDVTSAGLETAGHPLLGACVTLADEQTTVFTGRLSLDTHPWLADHAVNRTPILPGTAYLELAIHAGDRTGTAHVHELTLQAPMPLRPGVPLQLQVTLQAPDEDGHRALTVHSRPDGGDADEETWTCHASGTLAPTAAPEPPGLTVWPPPGADPVPIDGLYARFDELGLNYGPLFQGIREAWSTPTEIFADVALPDPDAAAGHALHPALLDAALHAVALTSGAGDSQAHLPFAWTGVTLHAAGATALRVAITPADGGAAIRVADPAGRPVATINELSLRPLPEAPSGPSQSNHLYALAWQPLPVQNAAAGDGRYAILGEHDPDLADALAATLPSDTRIYDAFADLFEDDGDGTPPDVILVPCPPATDDDLARRARTATRQVLGMIQRYLADERLASSRLVLLTTGAAAVAGPAAVDLAQSPLWGLARSVQAEHPNRVTIVDLEGTPADRQVLATVLAQPEPQLAVRGGVVHGARLTRAATLRDGTLAMPASGDWRLAVSAKGTLEDLVLAPVDPEPLGSGQVRIAVRAVGVNFRDVLYALGMIPQDERPLGGEGAGTVVEVGPDVDRLTVGDRVMGIFTGTGPTAVADHRMITRIPPGWTFTQAATVPVAFLTAYYALRDLAGIEPGRRLLLHAATGGVGTAALQLARHWDVEVFATASPGKWPTLYQRGLDDAHIASSRTLEFEEHFRNTLGDRHIDVVLNALAGEFNDASLRLLGPGGHFLEMGKTDIRDPEQVAAGYAGVRYQAFDVLQAGPDRIQEILCRLLPLFEEGQLVPLPATAYDIRHAPEAYRHLSQARHIGKVVLTIPTRPDPRGTTLITGGTGTLGRLIAEHLVTDHGVTHLLLASRTGPDSPQAQELQQHLEELGAHVTITACDTADPTQLTQLLEGIPAEHPLTTVIHAAGVIDDAVVTSLTPEQITKVFAPKVDAAWNLHQQTRHLPLSTFILFSSAAATLGSPGQAAYAAANHFLDTLAAHRHAQGLPAQSIGWGYWQQDSGMTGHLSDTDRARIGQSLTPIATAQGLGLFDAVLNTPHPHLLATPINLAKVPSPPPPLLLGLVRGPAARRTAGGAFTSTDLAGQLAGLGSEEQDARLLSLVRTNVAAVLAHGSAESVDAARPFSELGFDSLTAIELRNRLATATGQRLPATLVFDHPTPRALALHLKNTLLDTHGPAAAQALETAPEEPIAIVAMGCRYPGDVRTPQQLWDLVAAGRDAIGEFPANRGWPLADLHHPDPDHPGTTYAREGGFLYDADQFDADFFNISPREAQATDPQQRLLLETAWETIENAHINPTTLHGTRTGIFTGISSHDYGTGHLRISGESEGYLGSGTSGSVASGRIAYTLGLEGPAVTVDTACSSSLVALHLACQALQRGECDLALAGGATVMSTPGIFVAFSRQRGLARDGRCKPFAAAADGTGWGEGVGLLLVERLSDAQRNGHPILAIVRGSAINQDGASNGLTAPNGPSQQRVIQEALSRARLSPEDIDAVEAHGTGTALGDPIEAQALLATYGRDRDRPLRLGSIKSNLGHTQAAAGVAGVIKMVEAMRHGVLPRTLHVDEPTPHVDWTAGAVELLTEPVPWPETGRPRRAAVSSFGISGTNAHTIIEQAPEPPDAPRGDVAAPGHGDRLALPWMLSAKTGPGLAAQAGRLMAYLDANPEVDADGVAWALATRSVLEHRAVIVGDGPVLRDGLRALAAGEPHPAVVSGRSVPVGKTVLVFPGQGSQWAGMGAELLESSPVFRDHIQACEQALSHHVDWSLTDVLTAAPGSASLERVDVVQPALFAVMTGLAHVWKSLGVEPDTVVGHSQGEIAAAYTAGALTLDDAAQVVALRSQALTALAGTGAMAAIHTTSDQVAGLLPDSIAIAAINAPATTIVAGPEDAITALLENCERQEIKTRRIDVDYASHSPAVDTIADQIIQAAAGIQPRAAALAMYSTVTRRPIDGSELNNRYWYDNIRNTVHFHPTITHLIEEGHTTFIEASPHPALTIGIQHTFDALGTPAIAVGTLHRDNSSRTQLLNGLAHLHVQGHPVSWSHVLSTLGTARPAMLPTLPTHAFQRQRFWPQITPGAAADAASAGLDSPGHPLLGACVTLVDRQTTVFTGRLSPDSHPWLADHAINGTPVLPGTAYLELAIHAGDHTGTPHIQELTLHTPLALTAPTQLQITVDAPDDGGHRALTIHSRPAGAGDPWTCHATGTLTPEPAPETSGLTAWPPPGAEPIPTGDLYERFDDLGLYYGPLFQGVRAAWTTSAGICAEVRLSDADAATGFTLHPALLDAALHPIILAAGSHADRAHLPFVWNGVTVHAADATSLRVAITTGDEESGRVSLTAADAAGRPVITVDALTLRPVTSELPAGAAQRRHLYALTWPTVPPSIGAPDEPYAVLATGDDVLLGIGAMAYENLEQVAGLIAPPPIIVARCPGTDGEGETVDRAHSATQRVLRLIQSFLADDRLGDSHLVLLTTAGTDAGAEPETMDTAQAPVWGLVRSVQAEHPGRVTLIDVDREDVSLQTLPAAIRTALSQDEPQLAVRGTDLRVPRLTRTAGLDASQEATTFTPGGTTLITGGTGTLGRLVAEHLVTDHGVTHLLLASRTGPDSPQAQELQQHLEELGAHVTITACDTADPTQLTQLLEGIPAEHPLTTVIHAAGVIDDAVVTSLTPEQITKVFAPKVDAAWNLHQQTRHLPLSTFILFSSAAATLGSPGQAAYAAANHFLDTLAAHRHAQGLPAQSIGWGYWQQDSGMTAHLTDTDRNRITENLAAITDEQGLELFDAALATPAPHLVATPISTRGLPTPVPALMRALTAPGRRTATGTGARDLAAQLGGLGEEEQHQRLLALIRGNVATVLAHASAENIDVGRPFSELGFDSLTAIELRNRLATATEQRLPSTLVFDHPTPETLARHLRTTLLGAGAATAKGTRTVAADEPIAIVAMGCRYPGDVRTPQQLWDLVAAGRDAIGEFPANRGWPLADLHHPDPDHPGTTYAREGGFLYDADQFDADFFNISPREAQATDPQQRLLLETAWETIENAHINPTTLHGTRTGIFTGISSQDYSSGLPELSSASESYTGTGSSISVASGRIAYSLGLEGPALTVDTACSSSLVALHLACQSLRQGECDLALAGGATVMSSPGAFVVFSRQRGLARDGRCKPFAAAADGTGWGEGVGLLLVERLSDAQRNGHPILAIVRGSAINQDGASNGLTAPNGPSQQRVIQDALANAKLTTADVDVVEAHGTGTTLGDPIEAQALIATYGRQRPPDRPLHLGSIKSNIGHTQAAAGVAGIIKMIQAMQHGLLPQTLHIDEPTPHVDWSAGSVELLTEQTPWPDTGQPRRAAISSFGISGTNAHVIVEQAPVPPAADALPARPRPAPQAVPWLISAKTEAGLAAQAGRLADHLDAHPDLDAGQVAWALATTRSMLDHRAVIVGDQTTLREGLAALAAGEPHPAVVTDRAAPGAGKLALMYSGQGSQRPGMGAQLYQHLPVFAEALDQVCQALDPHLDRPLKPLMFGQDPELLDQTLYTQPALFALHTALTHTLTEFGITPHHLLGHSIGEISAAHTAGILTLTDAAELITTRAHLMNGLPPGAMAAINTHADELAPHLGPHVTIAAHNTPTTTVISGDTHTVTDIINHYQKQGTKTTKLRVNHAFHSHHTETILEQFHQHIQHLTYHPPTTPIISNLTGQPADPDHITDPQYWTQHIRQPVHFTQSIQTLHTTNTTTYLETTPHPTLTPLTHGILAHFAEADGNGAKPFDERDVLVTATLRDGHDEVTTLLTTLGRLHAHGIRLDWPRILRIFGVPEPPAPAALPTYAFQRRQYWLHAPAGSADVASAGLETTVHPLLGACVTLPDEQTTVFTGRLSLDTHPWLADHAINGTPVLPGTAYLELAIHAGDHTGTPRIQELSLQAPLALHTPVQLQITVSAPSENGHRALTIHSRPTGSEPWTCHATGTLAPAEALDAPDMTAWPPPGAEAVPADDLYQWFAGLGLTYGPLFQGVHAAWRDADRVYAEVALPDTDAATGYTLHPALLDAALHPIALAGSQDGRAHLPFAWEGVTFHAGGATTLRVAITPAGEKATGLSITATDPAGHPVATIDTLTLRPLAGVPGAPAQDGHLYVLTWPALATAEQPTLDGPCAILSPHDPDAAHALRDALTVPVQLCTGLDQLTDPPPVILVPAALPGGEPGGEPGVVDGAHALTLRVLRLLQEYLTDDGLGGSRLVLLTTGAVAVNDAETADLAQSPLWGLVRSVQAEHPGRVTLVDLDGGPEAYRLLVPAIGAALEKGEPQLAIRTTGVHVPRLTRLPGGSTDGGAFDTLVPGGTALVTGGTGTLGRLVAEHLVAAHGVTHLLLASRTGPDSPRAQELQQHLEELGAHVTITACDTADPTQLTQLLEAIPAEHPLTAVIHAAGVIDDAVATSLTPEQISKVFAPKVDAAWNLHQQTRHLPLDAFILFSSAAATFGPPGVAGYAAANGFLDALAAHRRAEGLPAQSIGWGYWQQDSGMTAHLTDTDRNRLTRSGMTPITDEQGLALLDAAARTTCPHLLATPISVRELTEAAPPLFADLVRRTARPTASARTRTAGLADRLAALTSEEQEQRVLDLVRSGIAAVLAYASPESVDPGRPFNELGFDSLTAIELRNRLADATGHRLPATLVFDYPTPRVLARYLRTQLVPSTPELVLHQLDTLESTLAAITREDIADTKITKRLQGLLTKIVKLDSAAAAAETTVLADLRSATTEELFKLVDDDLNIS</sequence>
<dbReference type="InterPro" id="IPR014043">
    <property type="entry name" value="Acyl_transferase_dom"/>
</dbReference>
<dbReference type="InterPro" id="IPR020841">
    <property type="entry name" value="PKS_Beta-ketoAc_synthase_dom"/>
</dbReference>
<feature type="domain" description="Ketosynthase family 3 (KS3)" evidence="8">
    <location>
        <begin position="33"/>
        <end position="458"/>
    </location>
</feature>
<dbReference type="InterPro" id="IPR036291">
    <property type="entry name" value="NAD(P)-bd_dom_sf"/>
</dbReference>
<dbReference type="Pfam" id="PF21089">
    <property type="entry name" value="PKS_DH_N"/>
    <property type="match status" value="3"/>
</dbReference>
<dbReference type="Gene3D" id="3.30.70.3290">
    <property type="match status" value="3"/>
</dbReference>
<dbReference type="Pfam" id="PF08659">
    <property type="entry name" value="KR"/>
    <property type="match status" value="3"/>
</dbReference>
<dbReference type="PANTHER" id="PTHR43775">
    <property type="entry name" value="FATTY ACID SYNTHASE"/>
    <property type="match status" value="1"/>
</dbReference>
<dbReference type="SUPFAM" id="SSF55048">
    <property type="entry name" value="Probable ACP-binding domain of malonyl-CoA ACP transacylase"/>
    <property type="match status" value="3"/>
</dbReference>
<dbReference type="Proteomes" id="UP000501240">
    <property type="component" value="Chromosome"/>
</dbReference>
<feature type="region of interest" description="C-terminal hotdog fold" evidence="6">
    <location>
        <begin position="3141"/>
        <end position="3279"/>
    </location>
</feature>
<protein>
    <submittedName>
        <fullName evidence="10">Type I polyketide synthase</fullName>
    </submittedName>
</protein>
<dbReference type="SMART" id="SM00823">
    <property type="entry name" value="PKS_PP"/>
    <property type="match status" value="3"/>
</dbReference>
<dbReference type="InterPro" id="IPR049551">
    <property type="entry name" value="PKS_DH_C"/>
</dbReference>
<reference evidence="10 11" key="1">
    <citation type="submission" date="2020-05" db="EMBL/GenBank/DDBJ databases">
        <title>Actinomadura verrucosospora NRRL-B18236 (PFL_A860) Genome sequencing and assembly.</title>
        <authorList>
            <person name="Samborskyy M."/>
        </authorList>
    </citation>
    <scope>NUCLEOTIDE SEQUENCE [LARGE SCALE GENOMIC DNA]</scope>
    <source>
        <strain evidence="10 11">NRRL:B18236</strain>
    </source>
</reference>
<dbReference type="RefSeq" id="WP_216858350.1">
    <property type="nucleotide sequence ID" value="NZ_CP053892.1"/>
</dbReference>
<dbReference type="InterPro" id="IPR014031">
    <property type="entry name" value="Ketoacyl_synth_C"/>
</dbReference>
<dbReference type="Pfam" id="PF02801">
    <property type="entry name" value="Ketoacyl-synt_C"/>
    <property type="match status" value="3"/>
</dbReference>
<dbReference type="Pfam" id="PF00698">
    <property type="entry name" value="Acyl_transf_1"/>
    <property type="match status" value="3"/>
</dbReference>
<evidence type="ECO:0000259" key="9">
    <source>
        <dbReference type="PROSITE" id="PS52019"/>
    </source>
</evidence>
<dbReference type="InterPro" id="IPR042104">
    <property type="entry name" value="PKS_dehydratase_sf"/>
</dbReference>
<dbReference type="GO" id="GO:0004315">
    <property type="term" value="F:3-oxoacyl-[acyl-carrier-protein] synthase activity"/>
    <property type="evidence" value="ECO:0007669"/>
    <property type="project" value="InterPro"/>
</dbReference>
<dbReference type="InterPro" id="IPR009081">
    <property type="entry name" value="PP-bd_ACP"/>
</dbReference>
<dbReference type="FunFam" id="3.90.180.10:FF:000032">
    <property type="entry name" value="Probable polyketide synthase pks1"/>
    <property type="match status" value="1"/>
</dbReference>
<dbReference type="InterPro" id="IPR036736">
    <property type="entry name" value="ACP-like_sf"/>
</dbReference>
<feature type="active site" description="Proton acceptor; for dehydratase activity" evidence="6">
    <location>
        <position position="971"/>
    </location>
</feature>
<evidence type="ECO:0000256" key="2">
    <source>
        <dbReference type="ARBA" id="ARBA00022553"/>
    </source>
</evidence>
<dbReference type="GO" id="GO:0006633">
    <property type="term" value="P:fatty acid biosynthetic process"/>
    <property type="evidence" value="ECO:0007669"/>
    <property type="project" value="InterPro"/>
</dbReference>
<feature type="active site" description="Proton acceptor; for dehydratase activity" evidence="6">
    <location>
        <position position="4791"/>
    </location>
</feature>
<dbReference type="GO" id="GO:0004312">
    <property type="term" value="F:fatty acid synthase activity"/>
    <property type="evidence" value="ECO:0007669"/>
    <property type="project" value="TreeGrafter"/>
</dbReference>
<dbReference type="PROSITE" id="PS00012">
    <property type="entry name" value="PHOSPHOPANTETHEINE"/>
    <property type="match status" value="3"/>
</dbReference>
<feature type="active site" description="Proton donor; for dehydratase activity" evidence="6">
    <location>
        <position position="3200"/>
    </location>
</feature>
<dbReference type="EMBL" id="CP053892">
    <property type="protein sequence ID" value="QKG20146.1"/>
    <property type="molecule type" value="Genomic_DNA"/>
</dbReference>
<feature type="active site" description="Proton donor; for dehydratase activity" evidence="6">
    <location>
        <position position="4950"/>
    </location>
</feature>
<feature type="region of interest" description="N-terminal hotdog fold" evidence="6">
    <location>
        <begin position="4759"/>
        <end position="4879"/>
    </location>
</feature>
<feature type="active site" description="Proton donor; for dehydratase activity" evidence="6">
    <location>
        <position position="1136"/>
    </location>
</feature>
<dbReference type="PROSITE" id="PS52019">
    <property type="entry name" value="PKS_MFAS_DH"/>
    <property type="match status" value="3"/>
</dbReference>
<dbReference type="FunFam" id="1.10.1200.10:FF:000007">
    <property type="entry name" value="Probable polyketide synthase pks17"/>
    <property type="match status" value="3"/>
</dbReference>
<dbReference type="SMART" id="SM00825">
    <property type="entry name" value="PKS_KS"/>
    <property type="match status" value="3"/>
</dbReference>
<dbReference type="InterPro" id="IPR049900">
    <property type="entry name" value="PKS_mFAS_DH"/>
</dbReference>
<feature type="domain" description="Carrier" evidence="7">
    <location>
        <begin position="2016"/>
        <end position="2091"/>
    </location>
</feature>
<dbReference type="SUPFAM" id="SSF53901">
    <property type="entry name" value="Thiolase-like"/>
    <property type="match status" value="3"/>
</dbReference>
<dbReference type="InterPro" id="IPR049552">
    <property type="entry name" value="PKS_DH_N"/>
</dbReference>
<dbReference type="FunFam" id="3.40.47.10:FF:000019">
    <property type="entry name" value="Polyketide synthase type I"/>
    <property type="match status" value="3"/>
</dbReference>
<feature type="region of interest" description="C-terminal hotdog fold" evidence="6">
    <location>
        <begin position="4891"/>
        <end position="5028"/>
    </location>
</feature>
<evidence type="ECO:0000256" key="3">
    <source>
        <dbReference type="ARBA" id="ARBA00022679"/>
    </source>
</evidence>
<dbReference type="SMART" id="SM00822">
    <property type="entry name" value="PKS_KR"/>
    <property type="match status" value="3"/>
</dbReference>
<feature type="domain" description="Carrier" evidence="7">
    <location>
        <begin position="3755"/>
        <end position="3830"/>
    </location>
</feature>
<evidence type="ECO:0000256" key="1">
    <source>
        <dbReference type="ARBA" id="ARBA00022450"/>
    </source>
</evidence>
<keyword evidence="1" id="KW-0596">Phosphopantetheine</keyword>
<keyword evidence="2" id="KW-0597">Phosphoprotein</keyword>
<dbReference type="CDD" id="cd05195">
    <property type="entry name" value="enoyl_red"/>
    <property type="match status" value="1"/>
</dbReference>
<evidence type="ECO:0000259" key="7">
    <source>
        <dbReference type="PROSITE" id="PS50075"/>
    </source>
</evidence>
<dbReference type="Pfam" id="PF00109">
    <property type="entry name" value="ketoacyl-synt"/>
    <property type="match status" value="3"/>
</dbReference>
<evidence type="ECO:0000313" key="10">
    <source>
        <dbReference type="EMBL" id="QKG20146.1"/>
    </source>
</evidence>
<dbReference type="InterPro" id="IPR011032">
    <property type="entry name" value="GroES-like_sf"/>
</dbReference>
<evidence type="ECO:0000256" key="6">
    <source>
        <dbReference type="PROSITE-ProRule" id="PRU01363"/>
    </source>
</evidence>
<dbReference type="SMART" id="SM01294">
    <property type="entry name" value="PKS_PP_betabranch"/>
    <property type="match status" value="3"/>
</dbReference>
<feature type="domain" description="PKS/mFAS DH" evidence="9">
    <location>
        <begin position="939"/>
        <end position="1212"/>
    </location>
</feature>
<dbReference type="InterPro" id="IPR016036">
    <property type="entry name" value="Malonyl_transacylase_ACP-bd"/>
</dbReference>
<dbReference type="Gene3D" id="3.10.129.110">
    <property type="entry name" value="Polyketide synthase dehydratase"/>
    <property type="match status" value="3"/>
</dbReference>
<feature type="region of interest" description="C-terminal hotdog fold" evidence="6">
    <location>
        <begin position="1077"/>
        <end position="1212"/>
    </location>
</feature>
<dbReference type="SMART" id="SM00826">
    <property type="entry name" value="PKS_DH"/>
    <property type="match status" value="3"/>
</dbReference>
<feature type="active site" description="Proton acceptor; for dehydratase activity" evidence="6">
    <location>
        <position position="3040"/>
    </location>
</feature>
<dbReference type="Gene3D" id="3.90.180.10">
    <property type="entry name" value="Medium-chain alcohol dehydrogenases, catalytic domain"/>
    <property type="match status" value="1"/>
</dbReference>
<dbReference type="InterPro" id="IPR013154">
    <property type="entry name" value="ADH-like_N"/>
</dbReference>
<evidence type="ECO:0000259" key="8">
    <source>
        <dbReference type="PROSITE" id="PS52004"/>
    </source>
</evidence>
<dbReference type="Gene3D" id="3.40.50.720">
    <property type="entry name" value="NAD(P)-binding Rossmann-like Domain"/>
    <property type="match status" value="3"/>
</dbReference>
<dbReference type="SUPFAM" id="SSF47336">
    <property type="entry name" value="ACP-like"/>
    <property type="match status" value="3"/>
</dbReference>
<dbReference type="InterPro" id="IPR055123">
    <property type="entry name" value="SpnB-like_Rossmann"/>
</dbReference>
<organism evidence="10 11">
    <name type="scientific">Actinomadura verrucosospora</name>
    <dbReference type="NCBI Taxonomy" id="46165"/>
    <lineage>
        <taxon>Bacteria</taxon>
        <taxon>Bacillati</taxon>
        <taxon>Actinomycetota</taxon>
        <taxon>Actinomycetes</taxon>
        <taxon>Streptosporangiales</taxon>
        <taxon>Thermomonosporaceae</taxon>
        <taxon>Actinomadura</taxon>
    </lineage>
</organism>
<feature type="domain" description="PKS/mFAS DH" evidence="9">
    <location>
        <begin position="4759"/>
        <end position="5028"/>
    </location>
</feature>
<dbReference type="InterPro" id="IPR020807">
    <property type="entry name" value="PKS_DH"/>
</dbReference>
<dbReference type="GO" id="GO:0016491">
    <property type="term" value="F:oxidoreductase activity"/>
    <property type="evidence" value="ECO:0007669"/>
    <property type="project" value="InterPro"/>
</dbReference>
<feature type="domain" description="PKS/mFAS DH" evidence="9">
    <location>
        <begin position="3008"/>
        <end position="3279"/>
    </location>
</feature>
<dbReference type="CDD" id="cd08956">
    <property type="entry name" value="KR_3_FAS_SDR_x"/>
    <property type="match status" value="3"/>
</dbReference>
<dbReference type="PANTHER" id="PTHR43775:SF51">
    <property type="entry name" value="INACTIVE PHENOLPHTHIOCEROL SYNTHESIS POLYKETIDE SYNTHASE TYPE I PKS1-RELATED"/>
    <property type="match status" value="1"/>
</dbReference>
<keyword evidence="5" id="KW-0012">Acyltransferase</keyword>
<dbReference type="Pfam" id="PF00550">
    <property type="entry name" value="PP-binding"/>
    <property type="match status" value="3"/>
</dbReference>
<accession>A0A7D3ZVP8</accession>
<dbReference type="InterPro" id="IPR020843">
    <property type="entry name" value="ER"/>
</dbReference>
<name>A0A7D3ZVP8_ACTVE</name>
<dbReference type="FunFam" id="3.40.366.10:FF:000002">
    <property type="entry name" value="Probable polyketide synthase 2"/>
    <property type="match status" value="1"/>
</dbReference>
<feature type="region of interest" description="N-terminal hotdog fold" evidence="6">
    <location>
        <begin position="3008"/>
        <end position="3129"/>
    </location>
</feature>
<dbReference type="InterPro" id="IPR013968">
    <property type="entry name" value="PKS_KR"/>
</dbReference>
<feature type="domain" description="Ketosynthase family 3 (KS3)" evidence="8">
    <location>
        <begin position="3847"/>
        <end position="4273"/>
    </location>
</feature>
<dbReference type="InterPro" id="IPR016035">
    <property type="entry name" value="Acyl_Trfase/lysoPLipase"/>
</dbReference>
<proteinExistence type="predicted"/>
<dbReference type="SUPFAM" id="SSF51735">
    <property type="entry name" value="NAD(P)-binding Rossmann-fold domains"/>
    <property type="match status" value="7"/>
</dbReference>
<dbReference type="InterPro" id="IPR001227">
    <property type="entry name" value="Ac_transferase_dom_sf"/>
</dbReference>
<keyword evidence="3" id="KW-0808">Transferase</keyword>
<dbReference type="GO" id="GO:0033068">
    <property type="term" value="P:macrolide biosynthetic process"/>
    <property type="evidence" value="ECO:0007669"/>
    <property type="project" value="UniProtKB-ARBA"/>
</dbReference>
<dbReference type="PROSITE" id="PS52004">
    <property type="entry name" value="KS3_2"/>
    <property type="match status" value="3"/>
</dbReference>
<dbReference type="SUPFAM" id="SSF52151">
    <property type="entry name" value="FabD/lysophospholipase-like"/>
    <property type="match status" value="3"/>
</dbReference>
<dbReference type="SMART" id="SM00829">
    <property type="entry name" value="PKS_ER"/>
    <property type="match status" value="1"/>
</dbReference>
<dbReference type="InterPro" id="IPR016039">
    <property type="entry name" value="Thiolase-like"/>
</dbReference>
<feature type="region of interest" description="N-terminal hotdog fold" evidence="6">
    <location>
        <begin position="939"/>
        <end position="1065"/>
    </location>
</feature>
<dbReference type="InterPro" id="IPR014030">
    <property type="entry name" value="Ketoacyl_synth_N"/>
</dbReference>
<keyword evidence="11" id="KW-1185">Reference proteome</keyword>
<evidence type="ECO:0000256" key="5">
    <source>
        <dbReference type="ARBA" id="ARBA00023315"/>
    </source>
</evidence>
<evidence type="ECO:0000313" key="11">
    <source>
        <dbReference type="Proteomes" id="UP000501240"/>
    </source>
</evidence>
<dbReference type="Pfam" id="PF13602">
    <property type="entry name" value="ADH_zinc_N_2"/>
    <property type="match status" value="1"/>
</dbReference>
<dbReference type="Pfam" id="PF16197">
    <property type="entry name" value="KAsynt_C_assoc"/>
    <property type="match status" value="3"/>
</dbReference>
<dbReference type="InterPro" id="IPR018201">
    <property type="entry name" value="Ketoacyl_synth_AS"/>
</dbReference>
<dbReference type="SMART" id="SM00827">
    <property type="entry name" value="PKS_AT"/>
    <property type="match status" value="3"/>
</dbReference>
<dbReference type="Gene3D" id="3.40.50.11460">
    <property type="match status" value="1"/>
</dbReference>
<dbReference type="Pfam" id="PF22953">
    <property type="entry name" value="SpnB_Rossmann"/>
    <property type="match status" value="3"/>
</dbReference>
<keyword evidence="4" id="KW-0511">Multifunctional enzyme</keyword>
<feature type="domain" description="Ketosynthase family 3 (KS3)" evidence="8">
    <location>
        <begin position="2108"/>
        <end position="2532"/>
    </location>
</feature>
<dbReference type="SUPFAM" id="SSF50129">
    <property type="entry name" value="GroES-like"/>
    <property type="match status" value="1"/>
</dbReference>
<dbReference type="Gene3D" id="3.40.47.10">
    <property type="match status" value="3"/>
</dbReference>
<evidence type="ECO:0000256" key="4">
    <source>
        <dbReference type="ARBA" id="ARBA00023268"/>
    </source>
</evidence>
<dbReference type="Gene3D" id="3.40.366.10">
    <property type="entry name" value="Malonyl-Coenzyme A Acyl Carrier Protein, domain 2"/>
    <property type="match status" value="3"/>
</dbReference>
<dbReference type="Gene3D" id="1.10.1200.10">
    <property type="entry name" value="ACP-like"/>
    <property type="match status" value="3"/>
</dbReference>
<feature type="domain" description="Carrier" evidence="7">
    <location>
        <begin position="5515"/>
        <end position="5590"/>
    </location>
</feature>
<dbReference type="CDD" id="cd00833">
    <property type="entry name" value="PKS"/>
    <property type="match status" value="3"/>
</dbReference>
<dbReference type="InterPro" id="IPR020806">
    <property type="entry name" value="PKS_PP-bd"/>
</dbReference>
<gene>
    <name evidence="10" type="primary">madAV</name>
    <name evidence="10" type="ORF">ACTIVE_1783</name>
</gene>
<dbReference type="InterPro" id="IPR032821">
    <property type="entry name" value="PKS_assoc"/>
</dbReference>
<dbReference type="InterPro" id="IPR050091">
    <property type="entry name" value="PKS_NRPS_Biosynth_Enz"/>
</dbReference>